<proteinExistence type="inferred from homology"/>
<evidence type="ECO:0000256" key="3">
    <source>
        <dbReference type="ARBA" id="ARBA00004496"/>
    </source>
</evidence>
<dbReference type="AlphaFoldDB" id="A0AAJ7W563"/>
<dbReference type="PRINTS" id="PR02086">
    <property type="entry name" value="PUTNUCHARBI1"/>
</dbReference>
<dbReference type="InterPro" id="IPR045249">
    <property type="entry name" value="HARBI1-like"/>
</dbReference>
<keyword evidence="10" id="KW-0539">Nucleus</keyword>
<evidence type="ECO:0000256" key="8">
    <source>
        <dbReference type="ARBA" id="ARBA00022723"/>
    </source>
</evidence>
<dbReference type="GO" id="GO:0004518">
    <property type="term" value="F:nuclease activity"/>
    <property type="evidence" value="ECO:0007669"/>
    <property type="project" value="UniProtKB-KW"/>
</dbReference>
<feature type="compositionally biased region" description="Acidic residues" evidence="13">
    <location>
        <begin position="287"/>
        <end position="298"/>
    </location>
</feature>
<comment type="cofactor">
    <cofactor evidence="1">
        <name>a divalent metal cation</name>
        <dbReference type="ChEBI" id="CHEBI:60240"/>
    </cofactor>
</comment>
<reference evidence="16" key="1">
    <citation type="submission" date="2025-08" db="UniProtKB">
        <authorList>
            <consortium name="RefSeq"/>
        </authorList>
    </citation>
    <scope>IDENTIFICATION</scope>
</reference>
<sequence>MFKVTGRSNMAEQIEAIAEVDEVREVNEMRVRNPQVFRERRDPFELFSDHEFRNRYRLSKDSVRFVISLVEDRDLHSVSQPSVFRIVAKVSNAIAALLPRFVVYPARMETLKTEFYNIDHFPGVVGCIDCTHIAIKNPSWERAMLYVNRKGYYSINVQVVCDAQRRILDIVAKWRGSVHDARIWDSSTLKEEFEASRIKGILLGDAGYPCKPYLLTPIQSPQTQPEQRYNRSHKSTRITVEHCFGEWKGMFKALRNVMQIPLPTAKTAIIAMAVLFNIRKEHHDNDGYDPDSDEEEACESSSEGIEEQSSCIAGGAEALTYLPYLIICTLPFDEDIC</sequence>
<dbReference type="GO" id="GO:0005737">
    <property type="term" value="C:cytoplasm"/>
    <property type="evidence" value="ECO:0007669"/>
    <property type="project" value="UniProtKB-SubCell"/>
</dbReference>
<evidence type="ECO:0000256" key="10">
    <source>
        <dbReference type="ARBA" id="ARBA00023242"/>
    </source>
</evidence>
<keyword evidence="6" id="KW-0963">Cytoplasm</keyword>
<dbReference type="PANTHER" id="PTHR22930">
    <property type="match status" value="1"/>
</dbReference>
<accession>A0AAJ7W563</accession>
<evidence type="ECO:0000256" key="2">
    <source>
        <dbReference type="ARBA" id="ARBA00004123"/>
    </source>
</evidence>
<dbReference type="GO" id="GO:0016787">
    <property type="term" value="F:hydrolase activity"/>
    <property type="evidence" value="ECO:0007669"/>
    <property type="project" value="UniProtKB-KW"/>
</dbReference>
<keyword evidence="9" id="KW-0378">Hydrolase</keyword>
<dbReference type="RefSeq" id="XP_024944914.1">
    <property type="nucleotide sequence ID" value="XM_025089146.1"/>
</dbReference>
<dbReference type="GO" id="GO:0005634">
    <property type="term" value="C:nucleus"/>
    <property type="evidence" value="ECO:0007669"/>
    <property type="project" value="UniProtKB-SubCell"/>
</dbReference>
<evidence type="ECO:0000256" key="5">
    <source>
        <dbReference type="ARBA" id="ARBA00015519"/>
    </source>
</evidence>
<keyword evidence="8" id="KW-0479">Metal-binding</keyword>
<dbReference type="Proteomes" id="UP000694920">
    <property type="component" value="Unplaced"/>
</dbReference>
<evidence type="ECO:0000256" key="11">
    <source>
        <dbReference type="ARBA" id="ARBA00030126"/>
    </source>
</evidence>
<gene>
    <name evidence="16" type="primary">LOC107271720</name>
</gene>
<evidence type="ECO:0000256" key="4">
    <source>
        <dbReference type="ARBA" id="ARBA00006958"/>
    </source>
</evidence>
<dbReference type="Pfam" id="PF13359">
    <property type="entry name" value="DDE_Tnp_4"/>
    <property type="match status" value="1"/>
</dbReference>
<comment type="function">
    <text evidence="12">Transposase-derived protein that may have nuclease activity. Does not have transposase activity.</text>
</comment>
<dbReference type="InterPro" id="IPR026103">
    <property type="entry name" value="HARBI1_animal"/>
</dbReference>
<dbReference type="InterPro" id="IPR027806">
    <property type="entry name" value="HARBI1_dom"/>
</dbReference>
<dbReference type="GO" id="GO:0046872">
    <property type="term" value="F:metal ion binding"/>
    <property type="evidence" value="ECO:0007669"/>
    <property type="project" value="UniProtKB-KW"/>
</dbReference>
<evidence type="ECO:0000259" key="14">
    <source>
        <dbReference type="Pfam" id="PF13359"/>
    </source>
</evidence>
<evidence type="ECO:0000313" key="15">
    <source>
        <dbReference type="Proteomes" id="UP000694920"/>
    </source>
</evidence>
<comment type="subcellular location">
    <subcellularLocation>
        <location evidence="3">Cytoplasm</location>
    </subcellularLocation>
    <subcellularLocation>
        <location evidence="2">Nucleus</location>
    </subcellularLocation>
</comment>
<feature type="domain" description="DDE Tnp4" evidence="14">
    <location>
        <begin position="128"/>
        <end position="277"/>
    </location>
</feature>
<comment type="similarity">
    <text evidence="4">Belongs to the HARBI1 family.</text>
</comment>
<evidence type="ECO:0000256" key="12">
    <source>
        <dbReference type="ARBA" id="ARBA00045850"/>
    </source>
</evidence>
<evidence type="ECO:0000256" key="6">
    <source>
        <dbReference type="ARBA" id="ARBA00022490"/>
    </source>
</evidence>
<evidence type="ECO:0000256" key="9">
    <source>
        <dbReference type="ARBA" id="ARBA00022801"/>
    </source>
</evidence>
<name>A0AAJ7W563_CEPCN</name>
<keyword evidence="15" id="KW-1185">Reference proteome</keyword>
<protein>
    <recommendedName>
        <fullName evidence="5">Putative nuclease HARBI1</fullName>
    </recommendedName>
    <alternativeName>
        <fullName evidence="11">Harbinger transposase-derived nuclease</fullName>
    </alternativeName>
</protein>
<dbReference type="GeneID" id="107271720"/>
<keyword evidence="7" id="KW-0540">Nuclease</keyword>
<evidence type="ECO:0000313" key="16">
    <source>
        <dbReference type="RefSeq" id="XP_024944914.1"/>
    </source>
</evidence>
<dbReference type="PANTHER" id="PTHR22930:SF289">
    <property type="entry name" value="DDE TNP4 DOMAIN-CONTAINING PROTEIN-RELATED"/>
    <property type="match status" value="1"/>
</dbReference>
<organism evidence="15 16">
    <name type="scientific">Cephus cinctus</name>
    <name type="common">Wheat stem sawfly</name>
    <dbReference type="NCBI Taxonomy" id="211228"/>
    <lineage>
        <taxon>Eukaryota</taxon>
        <taxon>Metazoa</taxon>
        <taxon>Ecdysozoa</taxon>
        <taxon>Arthropoda</taxon>
        <taxon>Hexapoda</taxon>
        <taxon>Insecta</taxon>
        <taxon>Pterygota</taxon>
        <taxon>Neoptera</taxon>
        <taxon>Endopterygota</taxon>
        <taxon>Hymenoptera</taxon>
        <taxon>Cephoidea</taxon>
        <taxon>Cephidae</taxon>
        <taxon>Cephus</taxon>
    </lineage>
</organism>
<dbReference type="KEGG" id="ccin:107271720"/>
<feature type="region of interest" description="Disordered" evidence="13">
    <location>
        <begin position="284"/>
        <end position="304"/>
    </location>
</feature>
<evidence type="ECO:0000256" key="1">
    <source>
        <dbReference type="ARBA" id="ARBA00001968"/>
    </source>
</evidence>
<evidence type="ECO:0000256" key="13">
    <source>
        <dbReference type="SAM" id="MobiDB-lite"/>
    </source>
</evidence>
<evidence type="ECO:0000256" key="7">
    <source>
        <dbReference type="ARBA" id="ARBA00022722"/>
    </source>
</evidence>